<protein>
    <submittedName>
        <fullName evidence="3">GDSL-type esterase/lipase family protein</fullName>
    </submittedName>
</protein>
<name>A0ABZ1W6P9_9ACTN</name>
<dbReference type="Pfam" id="PF25275">
    <property type="entry name" value="Golvesin_C"/>
    <property type="match status" value="1"/>
</dbReference>
<dbReference type="PANTHER" id="PTHR37981">
    <property type="entry name" value="LIPASE 2"/>
    <property type="match status" value="1"/>
</dbReference>
<evidence type="ECO:0000313" key="3">
    <source>
        <dbReference type="EMBL" id="WUS56501.1"/>
    </source>
</evidence>
<dbReference type="CDD" id="cd01823">
    <property type="entry name" value="SEST_like"/>
    <property type="match status" value="1"/>
</dbReference>
<dbReference type="SUPFAM" id="SSF52266">
    <property type="entry name" value="SGNH hydrolase"/>
    <property type="match status" value="1"/>
</dbReference>
<proteinExistence type="predicted"/>
<dbReference type="PANTHER" id="PTHR37981:SF1">
    <property type="entry name" value="SGNH HYDROLASE-TYPE ESTERASE DOMAIN-CONTAINING PROTEIN"/>
    <property type="match status" value="1"/>
</dbReference>
<feature type="region of interest" description="Disordered" evidence="1">
    <location>
        <begin position="357"/>
        <end position="388"/>
    </location>
</feature>
<evidence type="ECO:0000256" key="1">
    <source>
        <dbReference type="SAM" id="MobiDB-lite"/>
    </source>
</evidence>
<accession>A0ABZ1W6P9</accession>
<dbReference type="Gene3D" id="3.40.50.1110">
    <property type="entry name" value="SGNH hydrolase"/>
    <property type="match status" value="1"/>
</dbReference>
<dbReference type="Proteomes" id="UP001432014">
    <property type="component" value="Chromosome"/>
</dbReference>
<dbReference type="EMBL" id="CP108482">
    <property type="protein sequence ID" value="WUS56501.1"/>
    <property type="molecule type" value="Genomic_DNA"/>
</dbReference>
<reference evidence="3 4" key="1">
    <citation type="submission" date="2022-10" db="EMBL/GenBank/DDBJ databases">
        <title>The complete genomes of actinobacterial strains from the NBC collection.</title>
        <authorList>
            <person name="Joergensen T.S."/>
            <person name="Alvarez Arevalo M."/>
            <person name="Sterndorff E.B."/>
            <person name="Faurdal D."/>
            <person name="Vuksanovic O."/>
            <person name="Mourched A.-S."/>
            <person name="Charusanti P."/>
            <person name="Shaw S."/>
            <person name="Blin K."/>
            <person name="Weber T."/>
        </authorList>
    </citation>
    <scope>NUCLEOTIDE SEQUENCE [LARGE SCALE GENOMIC DNA]</scope>
    <source>
        <strain evidence="3 4">NBC_01247</strain>
    </source>
</reference>
<dbReference type="RefSeq" id="WP_329498670.1">
    <property type="nucleotide sequence ID" value="NZ_CP108460.1"/>
</dbReference>
<dbReference type="InterPro" id="IPR037460">
    <property type="entry name" value="SEST-like"/>
</dbReference>
<gene>
    <name evidence="3" type="ORF">OG469_13825</name>
</gene>
<feature type="domain" description="Golvesin/Xly CBD-like" evidence="2">
    <location>
        <begin position="846"/>
        <end position="939"/>
    </location>
</feature>
<organism evidence="3 4">
    <name type="scientific">Kitasatospora herbaricolor</name>
    <dbReference type="NCBI Taxonomy" id="68217"/>
    <lineage>
        <taxon>Bacteria</taxon>
        <taxon>Bacillati</taxon>
        <taxon>Actinomycetota</taxon>
        <taxon>Actinomycetes</taxon>
        <taxon>Kitasatosporales</taxon>
        <taxon>Streptomycetaceae</taxon>
        <taxon>Kitasatospora</taxon>
    </lineage>
</organism>
<evidence type="ECO:0000259" key="2">
    <source>
        <dbReference type="Pfam" id="PF25275"/>
    </source>
</evidence>
<sequence>MADERSGYAWRTAATLSEPAFEADQWIGNACVTASGERAVVVYAPRTFTNQSDLMARGAFTAVVDLATGQVAKLPVTTTLAYFNPGCGADETAVLTQSQGDDRNATRLIRIDTVTKALSPALEVTGQITSAVPLKNGGIAAADSNRIIRYATDGSRSTLAVTDSVPYYLTPGSDGGLAFLDPTGAEGARAKVLSGAAVGRKGDGPPAKAQEVAAGKRTELGLSRGGGKVYVVGRAEELMRTLPQGIAVVQDVPNNSEVSTAGRSVVKRTAWADGNDSRPVNDEAVASSRPADIDLLVLSTGKDVRFTIDPAARVSDLAAQGAALSPALTAPQTGAVSGAGAKASEAASRAEAFVASAGAGDPNAPVEQERTCSVPRNDPRNQALQPKPRQVEWAVDQAIMGTLNQNVQRPANWKNLGMPAYSPQSLVSAQPLMGGGRVPAQILLGVTAQESNMWQASRVVTPGETGNPLIGNFYGVQLYDADPSNDWAINWADADCGYGVTQVTDHMRMAGRENGKGGTAYDYDIQRAIALDYTANIAVGLTILQGKWNETRAAGLIVNNGDASKIENWFMALWAYNSGLHADTHDGEPWGLGWNNNPANPLWDAGRGSFLDGSPSDAAHPQDWPYPEKVLGFAAHGFSALESPGTMVGSFRTAWWNGTTDASHPYAAGTALANRRAVKPPEDLFCAVLENVCNPIRIADSSSNDTASTGPCGRVDFHCWWHQPVTWKSDCSYSCGNELVRFNSTYVEEPDGTAYPPNCSLTASASGNALPANALVIDDVPDSTPSIRPGCGHPWTNSGTFAMDFSSDSAGLYPSKMDLHQLGAGFGGHFYFSHSRTLGARDGIHEISGTWTLNQPQTNWSRVLVHLPDNGAQSQQAHYEIDTGNGSFSHARYINQKRLANRWVSLGVFQLEGVPRVRLSTVTEDGTGDDDIAWDAVAFSPLPEKPKDFVVQMGDSYSSGEGAKPYEGGTDVGPYASLSTQGSTDRSWNACRRSQNSLVRKTVLPGRSTSIGAMADGYDAGLDFQNTSCSGAYSYSMNSTPAVWGALGQHHEMSQLRAGFLDENTTLVTLSIGGNDAKFGPTVGACGDPTIGCPTDAKVRGDITAMVPKMTAVLDEIAARAPYAKIVVLGYPQFFNTLQANVGCTVMGNSAQANINSWAVFMKDEQTRAVAGSYASSRITFRWSNDEFAGHRICDSDPGLNDLVSAPTGPGDFSCPGAVICPSMESYHPNNPGTGRYALALQNALQAAQY</sequence>
<dbReference type="InterPro" id="IPR036514">
    <property type="entry name" value="SGNH_hydro_sf"/>
</dbReference>
<keyword evidence="4" id="KW-1185">Reference proteome</keyword>
<evidence type="ECO:0000313" key="4">
    <source>
        <dbReference type="Proteomes" id="UP001432014"/>
    </source>
</evidence>
<dbReference type="InterPro" id="IPR033803">
    <property type="entry name" value="CBD-like_Golvesin-Xly"/>
</dbReference>